<keyword evidence="4" id="KW-1185">Reference proteome</keyword>
<protein>
    <recommendedName>
        <fullName evidence="2">DUF7041 domain-containing protein</fullName>
    </recommendedName>
</protein>
<feature type="compositionally biased region" description="Basic and acidic residues" evidence="1">
    <location>
        <begin position="213"/>
        <end position="223"/>
    </location>
</feature>
<dbReference type="EMBL" id="CACRXK020038208">
    <property type="protein sequence ID" value="CAB4045221.1"/>
    <property type="molecule type" value="Genomic_DNA"/>
</dbReference>
<dbReference type="Proteomes" id="UP001152795">
    <property type="component" value="Unassembled WGS sequence"/>
</dbReference>
<dbReference type="InterPro" id="IPR055469">
    <property type="entry name" value="DUF7041"/>
</dbReference>
<accession>A0A7D9KHH1</accession>
<evidence type="ECO:0000313" key="4">
    <source>
        <dbReference type="Proteomes" id="UP001152795"/>
    </source>
</evidence>
<dbReference type="Pfam" id="PF23055">
    <property type="entry name" value="DUF7041"/>
    <property type="match status" value="1"/>
</dbReference>
<comment type="caution">
    <text evidence="3">The sequence shown here is derived from an EMBL/GenBank/DDBJ whole genome shotgun (WGS) entry which is preliminary data.</text>
</comment>
<proteinExistence type="predicted"/>
<sequence>MLDILVVAPLPTVRTADKVPAKTKIDVEKFDENFPELWFRRLEVQFEAASIVKSGSRFAELLRFLEKRHSLAIAAVLDDANPEYRYEEAKKTLLSLFQKDKPTRIASILGEKLGDGENFADIRARISPRVDDLNVDDFVKFVLFREAPRNLATHLATKFDELSLTDFQRAADQLLADERRRNGSSSVGAVQVQAKSSSSRKNKKKTWNSGMEKSQKDPQARGE</sequence>
<feature type="non-terminal residue" evidence="3">
    <location>
        <position position="223"/>
    </location>
</feature>
<reference evidence="3" key="1">
    <citation type="submission" date="2020-04" db="EMBL/GenBank/DDBJ databases">
        <authorList>
            <person name="Alioto T."/>
            <person name="Alioto T."/>
            <person name="Gomez Garrido J."/>
        </authorList>
    </citation>
    <scope>NUCLEOTIDE SEQUENCE</scope>
    <source>
        <strain evidence="3">A484AB</strain>
    </source>
</reference>
<evidence type="ECO:0000313" key="3">
    <source>
        <dbReference type="EMBL" id="CAB4045221.1"/>
    </source>
</evidence>
<dbReference type="OrthoDB" id="6260718at2759"/>
<gene>
    <name evidence="3" type="ORF">PACLA_8A073038</name>
</gene>
<name>A0A7D9KHH1_PARCT</name>
<evidence type="ECO:0000256" key="1">
    <source>
        <dbReference type="SAM" id="MobiDB-lite"/>
    </source>
</evidence>
<evidence type="ECO:0000259" key="2">
    <source>
        <dbReference type="Pfam" id="PF23055"/>
    </source>
</evidence>
<dbReference type="AlphaFoldDB" id="A0A7D9KHH1"/>
<feature type="domain" description="DUF7041" evidence="2">
    <location>
        <begin position="29"/>
        <end position="108"/>
    </location>
</feature>
<organism evidence="3 4">
    <name type="scientific">Paramuricea clavata</name>
    <name type="common">Red gorgonian</name>
    <name type="synonym">Violescent sea-whip</name>
    <dbReference type="NCBI Taxonomy" id="317549"/>
    <lineage>
        <taxon>Eukaryota</taxon>
        <taxon>Metazoa</taxon>
        <taxon>Cnidaria</taxon>
        <taxon>Anthozoa</taxon>
        <taxon>Octocorallia</taxon>
        <taxon>Malacalcyonacea</taxon>
        <taxon>Plexauridae</taxon>
        <taxon>Paramuricea</taxon>
    </lineage>
</organism>
<feature type="region of interest" description="Disordered" evidence="1">
    <location>
        <begin position="178"/>
        <end position="223"/>
    </location>
</feature>